<name>C4GFW3_9NEIS</name>
<proteinExistence type="predicted"/>
<gene>
    <name evidence="2" type="ORF">GCWU000324_01030</name>
</gene>
<reference evidence="2" key="1">
    <citation type="submission" date="2009-04" db="EMBL/GenBank/DDBJ databases">
        <authorList>
            <person name="Weinstock G."/>
            <person name="Sodergren E."/>
            <person name="Clifton S."/>
            <person name="Fulton L."/>
            <person name="Fulton B."/>
            <person name="Courtney L."/>
            <person name="Fronick C."/>
            <person name="Harrison M."/>
            <person name="Strong C."/>
            <person name="Farmer C."/>
            <person name="Delahaunty K."/>
            <person name="Markovic C."/>
            <person name="Hall O."/>
            <person name="Minx P."/>
            <person name="Tomlinson C."/>
            <person name="Mitreva M."/>
            <person name="Nelson J."/>
            <person name="Hou S."/>
            <person name="Wollam A."/>
            <person name="Pepin K.H."/>
            <person name="Johnson M."/>
            <person name="Bhonagiri V."/>
            <person name="Nash W.E."/>
            <person name="Warren W."/>
            <person name="Chinwalla A."/>
            <person name="Mardis E.R."/>
            <person name="Wilson R.K."/>
        </authorList>
    </citation>
    <scope>NUCLEOTIDE SEQUENCE [LARGE SCALE GENOMIC DNA]</scope>
    <source>
        <strain evidence="2">ATCC 51147</strain>
    </source>
</reference>
<accession>C4GFW3</accession>
<dbReference type="Proteomes" id="UP000003009">
    <property type="component" value="Unassembled WGS sequence"/>
</dbReference>
<dbReference type="HOGENOM" id="CLU_198935_2_0_4"/>
<evidence type="ECO:0000259" key="1">
    <source>
        <dbReference type="Pfam" id="PF01402"/>
    </source>
</evidence>
<feature type="domain" description="Ribbon-helix-helix protein CopG" evidence="1">
    <location>
        <begin position="22"/>
        <end position="59"/>
    </location>
</feature>
<evidence type="ECO:0000313" key="2">
    <source>
        <dbReference type="EMBL" id="EEP69118.1"/>
    </source>
</evidence>
<sequence>MAQSQTERTRKYHEKNGIRQKTFALDTDTIALLERLAAERGESQTTVFKAALRLLAATE</sequence>
<dbReference type="RefSeq" id="WP_003794950.1">
    <property type="nucleotide sequence ID" value="NZ_GG665871.1"/>
</dbReference>
<organism evidence="2 3">
    <name type="scientific">Kingella oralis ATCC 51147</name>
    <dbReference type="NCBI Taxonomy" id="629741"/>
    <lineage>
        <taxon>Bacteria</taxon>
        <taxon>Pseudomonadati</taxon>
        <taxon>Pseudomonadota</taxon>
        <taxon>Betaproteobacteria</taxon>
        <taxon>Neisseriales</taxon>
        <taxon>Neisseriaceae</taxon>
        <taxon>Kingella</taxon>
    </lineage>
</organism>
<dbReference type="InterPro" id="IPR002145">
    <property type="entry name" value="CopG"/>
</dbReference>
<dbReference type="GO" id="GO:0006355">
    <property type="term" value="P:regulation of DNA-templated transcription"/>
    <property type="evidence" value="ECO:0007669"/>
    <property type="project" value="InterPro"/>
</dbReference>
<keyword evidence="3" id="KW-1185">Reference proteome</keyword>
<dbReference type="GeneID" id="84906696"/>
<dbReference type="EMBL" id="ACJW02000002">
    <property type="protein sequence ID" value="EEP69118.1"/>
    <property type="molecule type" value="Genomic_DNA"/>
</dbReference>
<dbReference type="AlphaFoldDB" id="C4GFW3"/>
<dbReference type="Pfam" id="PF01402">
    <property type="entry name" value="RHH_1"/>
    <property type="match status" value="1"/>
</dbReference>
<comment type="caution">
    <text evidence="2">The sequence shown here is derived from an EMBL/GenBank/DDBJ whole genome shotgun (WGS) entry which is preliminary data.</text>
</comment>
<evidence type="ECO:0000313" key="3">
    <source>
        <dbReference type="Proteomes" id="UP000003009"/>
    </source>
</evidence>
<protein>
    <recommendedName>
        <fullName evidence="1">Ribbon-helix-helix protein CopG domain-containing protein</fullName>
    </recommendedName>
</protein>